<evidence type="ECO:0000256" key="1">
    <source>
        <dbReference type="SAM" id="SignalP"/>
    </source>
</evidence>
<dbReference type="Proteomes" id="UP000015354">
    <property type="component" value="Unassembled WGS sequence"/>
</dbReference>
<dbReference type="EMBL" id="ATMH01010454">
    <property type="protein sequence ID" value="EPY17500.1"/>
    <property type="molecule type" value="Genomic_DNA"/>
</dbReference>
<feature type="chain" id="PRO_5004558815" description="Secreted protein" evidence="1">
    <location>
        <begin position="19"/>
        <end position="82"/>
    </location>
</feature>
<proteinExistence type="predicted"/>
<dbReference type="AlphaFoldDB" id="S9V3R9"/>
<organism evidence="2 3">
    <name type="scientific">Strigomonas culicis</name>
    <dbReference type="NCBI Taxonomy" id="28005"/>
    <lineage>
        <taxon>Eukaryota</taxon>
        <taxon>Discoba</taxon>
        <taxon>Euglenozoa</taxon>
        <taxon>Kinetoplastea</taxon>
        <taxon>Metakinetoplastina</taxon>
        <taxon>Trypanosomatida</taxon>
        <taxon>Trypanosomatidae</taxon>
        <taxon>Strigomonadinae</taxon>
        <taxon>Strigomonas</taxon>
    </lineage>
</organism>
<feature type="signal peptide" evidence="1">
    <location>
        <begin position="1"/>
        <end position="18"/>
    </location>
</feature>
<gene>
    <name evidence="2" type="ORF">STCU_10584</name>
</gene>
<reference evidence="2 3" key="1">
    <citation type="journal article" date="2013" name="PLoS ONE">
        <title>Predicting the Proteins of Angomonas deanei, Strigomonas culicis and Their Respective Endosymbionts Reveals New Aspects of the Trypanosomatidae Family.</title>
        <authorList>
            <person name="Motta M.C."/>
            <person name="Martins A.C."/>
            <person name="de Souza S.S."/>
            <person name="Catta-Preta C.M."/>
            <person name="Silva R."/>
            <person name="Klein C.C."/>
            <person name="de Almeida L.G."/>
            <person name="de Lima Cunha O."/>
            <person name="Ciapina L.P."/>
            <person name="Brocchi M."/>
            <person name="Colabardini A.C."/>
            <person name="de Araujo Lima B."/>
            <person name="Machado C.R."/>
            <person name="de Almeida Soares C.M."/>
            <person name="Probst C.M."/>
            <person name="de Menezes C.B."/>
            <person name="Thompson C.E."/>
            <person name="Bartholomeu D.C."/>
            <person name="Gradia D.F."/>
            <person name="Pavoni D.P."/>
            <person name="Grisard E.C."/>
            <person name="Fantinatti-Garboggini F."/>
            <person name="Marchini F.K."/>
            <person name="Rodrigues-Luiz G.F."/>
            <person name="Wagner G."/>
            <person name="Goldman G.H."/>
            <person name="Fietto J.L."/>
            <person name="Elias M.C."/>
            <person name="Goldman M.H."/>
            <person name="Sagot M.F."/>
            <person name="Pereira M."/>
            <person name="Stoco P.H."/>
            <person name="de Mendonca-Neto R.P."/>
            <person name="Teixeira S.M."/>
            <person name="Maciel T.E."/>
            <person name="de Oliveira Mendes T.A."/>
            <person name="Urmenyi T.P."/>
            <person name="de Souza W."/>
            <person name="Schenkman S."/>
            <person name="de Vasconcelos A.T."/>
        </authorList>
    </citation>
    <scope>NUCLEOTIDE SEQUENCE [LARGE SCALE GENOMIC DNA]</scope>
</reference>
<name>S9V3R9_9TRYP</name>
<accession>S9V3R9</accession>
<keyword evidence="3" id="KW-1185">Reference proteome</keyword>
<evidence type="ECO:0000313" key="3">
    <source>
        <dbReference type="Proteomes" id="UP000015354"/>
    </source>
</evidence>
<comment type="caution">
    <text evidence="2">The sequence shown here is derived from an EMBL/GenBank/DDBJ whole genome shotgun (WGS) entry which is preliminary data.</text>
</comment>
<evidence type="ECO:0008006" key="4">
    <source>
        <dbReference type="Google" id="ProtNLM"/>
    </source>
</evidence>
<sequence>MSCLFFFLFLVRLDLSVTISISNCSFRVSTNTHPFFVFYVIYKDQNRCQRMKWDGANRGLYTCCAAPSPAAAYPTQTTTGMV</sequence>
<protein>
    <recommendedName>
        <fullName evidence="4">Secreted protein</fullName>
    </recommendedName>
</protein>
<evidence type="ECO:0000313" key="2">
    <source>
        <dbReference type="EMBL" id="EPY17500.1"/>
    </source>
</evidence>
<keyword evidence="1" id="KW-0732">Signal</keyword>